<dbReference type="AlphaFoldDB" id="A0A6A6JE36"/>
<dbReference type="GO" id="GO:0030527">
    <property type="term" value="F:structural constituent of chromatin"/>
    <property type="evidence" value="ECO:0007669"/>
    <property type="project" value="InterPro"/>
</dbReference>
<keyword evidence="6" id="KW-0539">Nucleus</keyword>
<dbReference type="GO" id="GO:0003677">
    <property type="term" value="F:DNA binding"/>
    <property type="evidence" value="ECO:0007669"/>
    <property type="project" value="UniProtKB-KW"/>
</dbReference>
<dbReference type="GO" id="GO:0005634">
    <property type="term" value="C:nucleus"/>
    <property type="evidence" value="ECO:0007669"/>
    <property type="project" value="UniProtKB-SubCell"/>
</dbReference>
<dbReference type="Proteomes" id="UP000800097">
    <property type="component" value="Unassembled WGS sequence"/>
</dbReference>
<evidence type="ECO:0000256" key="8">
    <source>
        <dbReference type="SAM" id="MobiDB-lite"/>
    </source>
</evidence>
<dbReference type="GO" id="GO:0000786">
    <property type="term" value="C:nucleosome"/>
    <property type="evidence" value="ECO:0007669"/>
    <property type="project" value="UniProtKB-KW"/>
</dbReference>
<evidence type="ECO:0000256" key="3">
    <source>
        <dbReference type="ARBA" id="ARBA00010343"/>
    </source>
</evidence>
<keyword evidence="4" id="KW-0158">Chromosome</keyword>
<evidence type="ECO:0000256" key="4">
    <source>
        <dbReference type="ARBA" id="ARBA00022454"/>
    </source>
</evidence>
<evidence type="ECO:0000256" key="5">
    <source>
        <dbReference type="ARBA" id="ARBA00023125"/>
    </source>
</evidence>
<dbReference type="SMART" id="SM00428">
    <property type="entry name" value="H3"/>
    <property type="match status" value="1"/>
</dbReference>
<dbReference type="Pfam" id="PF00125">
    <property type="entry name" value="Histone"/>
    <property type="match status" value="1"/>
</dbReference>
<proteinExistence type="inferred from homology"/>
<dbReference type="SUPFAM" id="SSF47113">
    <property type="entry name" value="Histone-fold"/>
    <property type="match status" value="1"/>
</dbReference>
<evidence type="ECO:0000256" key="1">
    <source>
        <dbReference type="ARBA" id="ARBA00004123"/>
    </source>
</evidence>
<dbReference type="InterPro" id="IPR000164">
    <property type="entry name" value="Histone_H3/CENP-A"/>
</dbReference>
<comment type="subcellular location">
    <subcellularLocation>
        <location evidence="2">Chromosome</location>
    </subcellularLocation>
    <subcellularLocation>
        <location evidence="1">Nucleus</location>
    </subcellularLocation>
</comment>
<dbReference type="GeneID" id="54554286"/>
<evidence type="ECO:0000256" key="2">
    <source>
        <dbReference type="ARBA" id="ARBA00004286"/>
    </source>
</evidence>
<feature type="compositionally biased region" description="Basic residues" evidence="8">
    <location>
        <begin position="1"/>
        <end position="25"/>
    </location>
</feature>
<dbReference type="CDD" id="cd22911">
    <property type="entry name" value="HFD_H3"/>
    <property type="match status" value="1"/>
</dbReference>
<dbReference type="InterPro" id="IPR009072">
    <property type="entry name" value="Histone-fold"/>
</dbReference>
<sequence>MARGKRNTRVAPSKARKSVAGKTPRKTLSNTPANAMGVSKKNKKKRRFKAGTRALMEIRRLQQSWEPLIKRTPLVRILKEVLKDMDKSDIRMQAGAVGAIQEAAEAYLVAWFTAVNYACIHAGRVTIQQKDFAVVGNITAAVGSWANHVEHYAVTKGRSTGNSVVKNPDSYTYFFPRHQVDDGPPTQEREKSTKSKAAANKPNDGNKRGPRLTALVRGVKCKRKDAQEEEGNEEEGNEEEGNGEEGNGEEGNGEEGEEGEEGNESTTIPEGDDFHTQSYGLLGEQSQRKDGGDEETNGETSPQGLTKKAGKKKMSKPPLSSFKALQSKTNRQDISSDSESDESELDFNWAAHFDAERKDDILFVPGTSTPCLPCREMQPHEDHESIYKFTVEGVWCVVNPRAASLIAWMLDLKGGSGACTECKAWVASKKPVLLDRKSAYELMKIRLSNFCRFASKQSP</sequence>
<evidence type="ECO:0000259" key="9">
    <source>
        <dbReference type="Pfam" id="PF00125"/>
    </source>
</evidence>
<keyword evidence="7" id="KW-0544">Nucleosome core</keyword>
<keyword evidence="11" id="KW-1185">Reference proteome</keyword>
<dbReference type="PANTHER" id="PTHR45810">
    <property type="entry name" value="HISTONE H3.2"/>
    <property type="match status" value="1"/>
</dbReference>
<name>A0A6A6JE36_WESOR</name>
<dbReference type="RefSeq" id="XP_033651807.1">
    <property type="nucleotide sequence ID" value="XM_033801111.1"/>
</dbReference>
<feature type="compositionally biased region" description="Acidic residues" evidence="8">
    <location>
        <begin position="227"/>
        <end position="263"/>
    </location>
</feature>
<evidence type="ECO:0000256" key="7">
    <source>
        <dbReference type="ARBA" id="ARBA00023269"/>
    </source>
</evidence>
<protein>
    <recommendedName>
        <fullName evidence="9">Core Histone H2A/H2B/H3 domain-containing protein</fullName>
    </recommendedName>
</protein>
<reference evidence="10" key="1">
    <citation type="journal article" date="2020" name="Stud. Mycol.">
        <title>101 Dothideomycetes genomes: a test case for predicting lifestyles and emergence of pathogens.</title>
        <authorList>
            <person name="Haridas S."/>
            <person name="Albert R."/>
            <person name="Binder M."/>
            <person name="Bloem J."/>
            <person name="Labutti K."/>
            <person name="Salamov A."/>
            <person name="Andreopoulos B."/>
            <person name="Baker S."/>
            <person name="Barry K."/>
            <person name="Bills G."/>
            <person name="Bluhm B."/>
            <person name="Cannon C."/>
            <person name="Castanera R."/>
            <person name="Culley D."/>
            <person name="Daum C."/>
            <person name="Ezra D."/>
            <person name="Gonzalez J."/>
            <person name="Henrissat B."/>
            <person name="Kuo A."/>
            <person name="Liang C."/>
            <person name="Lipzen A."/>
            <person name="Lutzoni F."/>
            <person name="Magnuson J."/>
            <person name="Mondo S."/>
            <person name="Nolan M."/>
            <person name="Ohm R."/>
            <person name="Pangilinan J."/>
            <person name="Park H.-J."/>
            <person name="Ramirez L."/>
            <person name="Alfaro M."/>
            <person name="Sun H."/>
            <person name="Tritt A."/>
            <person name="Yoshinaga Y."/>
            <person name="Zwiers L.-H."/>
            <person name="Turgeon B."/>
            <person name="Goodwin S."/>
            <person name="Spatafora J."/>
            <person name="Crous P."/>
            <person name="Grigoriev I."/>
        </authorList>
    </citation>
    <scope>NUCLEOTIDE SEQUENCE</scope>
    <source>
        <strain evidence="10">CBS 379.55</strain>
    </source>
</reference>
<dbReference type="InterPro" id="IPR007125">
    <property type="entry name" value="H2A/H2B/H3"/>
</dbReference>
<comment type="similarity">
    <text evidence="3">Belongs to the histone H3 family.</text>
</comment>
<keyword evidence="5" id="KW-0238">DNA-binding</keyword>
<feature type="region of interest" description="Disordered" evidence="8">
    <location>
        <begin position="175"/>
        <end position="343"/>
    </location>
</feature>
<evidence type="ECO:0000313" key="10">
    <source>
        <dbReference type="EMBL" id="KAF2274268.1"/>
    </source>
</evidence>
<feature type="domain" description="Core Histone H2A/H2B/H3" evidence="9">
    <location>
        <begin position="51"/>
        <end position="132"/>
    </location>
</feature>
<feature type="region of interest" description="Disordered" evidence="8">
    <location>
        <begin position="1"/>
        <end position="47"/>
    </location>
</feature>
<dbReference type="PANTHER" id="PTHR45810:SF17">
    <property type="entry name" value="HISTONE H3-LIKE CENTROMERIC PROTEIN A"/>
    <property type="match status" value="1"/>
</dbReference>
<evidence type="ECO:0000313" key="11">
    <source>
        <dbReference type="Proteomes" id="UP000800097"/>
    </source>
</evidence>
<accession>A0A6A6JE36</accession>
<dbReference type="OrthoDB" id="4926465at2759"/>
<dbReference type="EMBL" id="ML986504">
    <property type="protein sequence ID" value="KAF2274268.1"/>
    <property type="molecule type" value="Genomic_DNA"/>
</dbReference>
<dbReference type="PRINTS" id="PR00622">
    <property type="entry name" value="HISTONEH3"/>
</dbReference>
<dbReference type="Gene3D" id="1.10.20.10">
    <property type="entry name" value="Histone, subunit A"/>
    <property type="match status" value="1"/>
</dbReference>
<organism evidence="10 11">
    <name type="scientific">Westerdykella ornata</name>
    <dbReference type="NCBI Taxonomy" id="318751"/>
    <lineage>
        <taxon>Eukaryota</taxon>
        <taxon>Fungi</taxon>
        <taxon>Dikarya</taxon>
        <taxon>Ascomycota</taxon>
        <taxon>Pezizomycotina</taxon>
        <taxon>Dothideomycetes</taxon>
        <taxon>Pleosporomycetidae</taxon>
        <taxon>Pleosporales</taxon>
        <taxon>Sporormiaceae</taxon>
        <taxon>Westerdykella</taxon>
    </lineage>
</organism>
<dbReference type="GO" id="GO:0046982">
    <property type="term" value="F:protein heterodimerization activity"/>
    <property type="evidence" value="ECO:0007669"/>
    <property type="project" value="InterPro"/>
</dbReference>
<gene>
    <name evidence="10" type="ORF">EI97DRAFT_460387</name>
</gene>
<evidence type="ECO:0000256" key="6">
    <source>
        <dbReference type="ARBA" id="ARBA00023242"/>
    </source>
</evidence>